<accession>Q1UZS0</accession>
<comment type="caution">
    <text evidence="2">The sequence shown here is derived from an EMBL/GenBank/DDBJ whole genome shotgun (WGS) entry which is preliminary data.</text>
</comment>
<organism evidence="2 3">
    <name type="scientific">Pelagibacter ubique (strain HTCC1002)</name>
    <dbReference type="NCBI Taxonomy" id="314261"/>
    <lineage>
        <taxon>Bacteria</taxon>
        <taxon>Pseudomonadati</taxon>
        <taxon>Pseudomonadota</taxon>
        <taxon>Alphaproteobacteria</taxon>
        <taxon>Candidatus Pelagibacterales</taxon>
        <taxon>Candidatus Pelagibacteraceae</taxon>
        <taxon>Candidatus Pelagibacter</taxon>
    </lineage>
</organism>
<reference evidence="2 3" key="1">
    <citation type="submission" date="2006-04" db="EMBL/GenBank/DDBJ databases">
        <authorList>
            <person name="Giovannoni S.J."/>
            <person name="Cho J.-C."/>
            <person name="Ferriera S."/>
            <person name="Johnson J."/>
            <person name="Kravitz S."/>
            <person name="Halpern A."/>
            <person name="Remington K."/>
            <person name="Beeson K."/>
            <person name="Tran B."/>
            <person name="Rogers Y.-H."/>
            <person name="Friedman R."/>
            <person name="Venter J.C."/>
        </authorList>
    </citation>
    <scope>NUCLEOTIDE SEQUENCE [LARGE SCALE GENOMIC DNA]</scope>
    <source>
        <strain evidence="2 3">HTCC1002</strain>
    </source>
</reference>
<keyword evidence="1" id="KW-0472">Membrane</keyword>
<sequence>MSLNIKMVTTSEIILAIIIVALSVVMPIYYYYQRKKNPKQDNKAQDNPEIKNYIDRINQITRNKHK</sequence>
<protein>
    <recommendedName>
        <fullName evidence="4">Transmembrane protein</fullName>
    </recommendedName>
</protein>
<gene>
    <name evidence="2" type="ORF">PU1002_00325</name>
</gene>
<keyword evidence="1" id="KW-0812">Transmembrane</keyword>
<dbReference type="Proteomes" id="UP000005306">
    <property type="component" value="Unassembled WGS sequence"/>
</dbReference>
<dbReference type="EMBL" id="AAPV01000002">
    <property type="protein sequence ID" value="EAS84121.1"/>
    <property type="molecule type" value="Genomic_DNA"/>
</dbReference>
<evidence type="ECO:0000256" key="1">
    <source>
        <dbReference type="SAM" id="Phobius"/>
    </source>
</evidence>
<dbReference type="AlphaFoldDB" id="Q1UZS0"/>
<dbReference type="HOGENOM" id="CLU_2937558_0_0_5"/>
<feature type="transmembrane region" description="Helical" evidence="1">
    <location>
        <begin position="13"/>
        <end position="32"/>
    </location>
</feature>
<evidence type="ECO:0000313" key="3">
    <source>
        <dbReference type="Proteomes" id="UP000005306"/>
    </source>
</evidence>
<dbReference type="RefSeq" id="WP_006996708.1">
    <property type="nucleotide sequence ID" value="NZ_CH724130.1"/>
</dbReference>
<keyword evidence="1" id="KW-1133">Transmembrane helix</keyword>
<evidence type="ECO:0008006" key="4">
    <source>
        <dbReference type="Google" id="ProtNLM"/>
    </source>
</evidence>
<name>Q1UZS0_PELU1</name>
<evidence type="ECO:0000313" key="2">
    <source>
        <dbReference type="EMBL" id="EAS84121.1"/>
    </source>
</evidence>
<proteinExistence type="predicted"/>